<evidence type="ECO:0000256" key="7">
    <source>
        <dbReference type="ARBA" id="ARBA00022691"/>
    </source>
</evidence>
<accession>A0ABV6YPZ2</accession>
<dbReference type="InterPro" id="IPR046887">
    <property type="entry name" value="RsmE_PUA-like"/>
</dbReference>
<dbReference type="CDD" id="cd18084">
    <property type="entry name" value="RsmE-like"/>
    <property type="match status" value="1"/>
</dbReference>
<evidence type="ECO:0000256" key="1">
    <source>
        <dbReference type="ARBA" id="ARBA00004496"/>
    </source>
</evidence>
<keyword evidence="6 10" id="KW-0808">Transferase</keyword>
<dbReference type="EC" id="2.1.1.193" evidence="10"/>
<evidence type="ECO:0000256" key="2">
    <source>
        <dbReference type="ARBA" id="ARBA00005528"/>
    </source>
</evidence>
<comment type="caution">
    <text evidence="13">The sequence shown here is derived from an EMBL/GenBank/DDBJ whole genome shotgun (WGS) entry which is preliminary data.</text>
</comment>
<keyword evidence="14" id="KW-1185">Reference proteome</keyword>
<dbReference type="InterPro" id="IPR015947">
    <property type="entry name" value="PUA-like_sf"/>
</dbReference>
<keyword evidence="3 10" id="KW-0963">Cytoplasm</keyword>
<dbReference type="GO" id="GO:0008168">
    <property type="term" value="F:methyltransferase activity"/>
    <property type="evidence" value="ECO:0007669"/>
    <property type="project" value="UniProtKB-KW"/>
</dbReference>
<sequence>MEEKTQVHYRFYLRSGSTGRGDAVRFSEEESKHMVSSLRMGEGDLVAATDGKGSVFTVEIGDVSGKLAQGRILEIKQERRPQPEIHLFLGVIKGSHMDLVVEKCTELGVAAIWPVYTERVVGRLSPNRLERLRRIAVETMKQSLGSYLPAVSDAFSFEDALGKFRGFDVTLAAWVDEPGRTLGKIELRPGPMKIGLWIGPEGGFTDREITSLVDHGALTFSLGDQRLKAETAALASVAILRQFD</sequence>
<evidence type="ECO:0000256" key="10">
    <source>
        <dbReference type="PIRNR" id="PIRNR015601"/>
    </source>
</evidence>
<dbReference type="InterPro" id="IPR029026">
    <property type="entry name" value="tRNA_m1G_MTases_N"/>
</dbReference>
<comment type="subcellular location">
    <subcellularLocation>
        <location evidence="1 10">Cytoplasm</location>
    </subcellularLocation>
</comment>
<evidence type="ECO:0000256" key="6">
    <source>
        <dbReference type="ARBA" id="ARBA00022679"/>
    </source>
</evidence>
<evidence type="ECO:0000256" key="9">
    <source>
        <dbReference type="ARBA" id="ARBA00047944"/>
    </source>
</evidence>
<organism evidence="13 14">
    <name type="scientific">Eiseniibacteriota bacterium</name>
    <dbReference type="NCBI Taxonomy" id="2212470"/>
    <lineage>
        <taxon>Bacteria</taxon>
        <taxon>Candidatus Eiseniibacteriota</taxon>
    </lineage>
</organism>
<dbReference type="GO" id="GO:0032259">
    <property type="term" value="P:methylation"/>
    <property type="evidence" value="ECO:0007669"/>
    <property type="project" value="UniProtKB-KW"/>
</dbReference>
<dbReference type="InterPro" id="IPR006700">
    <property type="entry name" value="RsmE"/>
</dbReference>
<keyword evidence="5 10" id="KW-0489">Methyltransferase</keyword>
<evidence type="ECO:0000256" key="8">
    <source>
        <dbReference type="ARBA" id="ARBA00025699"/>
    </source>
</evidence>
<gene>
    <name evidence="13" type="ORF">ACFL2Z_04460</name>
</gene>
<dbReference type="PIRSF" id="PIRSF015601">
    <property type="entry name" value="MTase_slr0722"/>
    <property type="match status" value="1"/>
</dbReference>
<comment type="function">
    <text evidence="8 10">Specifically methylates the N3 position of the uracil ring of uridine 1498 (m3U1498) in 16S rRNA. Acts on the fully assembled 30S ribosomal subunit.</text>
</comment>
<feature type="domain" description="Ribosomal RNA small subunit methyltransferase E methyltransferase" evidence="11">
    <location>
        <begin position="82"/>
        <end position="240"/>
    </location>
</feature>
<keyword evidence="7 10" id="KW-0949">S-adenosyl-L-methionine</keyword>
<dbReference type="Proteomes" id="UP001594288">
    <property type="component" value="Unassembled WGS sequence"/>
</dbReference>
<dbReference type="EMBL" id="JBHPEI010000074">
    <property type="protein sequence ID" value="MFC1800146.1"/>
    <property type="molecule type" value="Genomic_DNA"/>
</dbReference>
<proteinExistence type="inferred from homology"/>
<keyword evidence="4 10" id="KW-0698">rRNA processing</keyword>
<evidence type="ECO:0000256" key="4">
    <source>
        <dbReference type="ARBA" id="ARBA00022552"/>
    </source>
</evidence>
<protein>
    <recommendedName>
        <fullName evidence="10">Ribosomal RNA small subunit methyltransferase E</fullName>
        <ecNumber evidence="10">2.1.1.193</ecNumber>
    </recommendedName>
</protein>
<evidence type="ECO:0000256" key="5">
    <source>
        <dbReference type="ARBA" id="ARBA00022603"/>
    </source>
</evidence>
<evidence type="ECO:0000256" key="3">
    <source>
        <dbReference type="ARBA" id="ARBA00022490"/>
    </source>
</evidence>
<dbReference type="InterPro" id="IPR046886">
    <property type="entry name" value="RsmE_MTase_dom"/>
</dbReference>
<comment type="catalytic activity">
    <reaction evidence="9 10">
        <text>uridine(1498) in 16S rRNA + S-adenosyl-L-methionine = N(3)-methyluridine(1498) in 16S rRNA + S-adenosyl-L-homocysteine + H(+)</text>
        <dbReference type="Rhea" id="RHEA:42920"/>
        <dbReference type="Rhea" id="RHEA-COMP:10283"/>
        <dbReference type="Rhea" id="RHEA-COMP:10284"/>
        <dbReference type="ChEBI" id="CHEBI:15378"/>
        <dbReference type="ChEBI" id="CHEBI:57856"/>
        <dbReference type="ChEBI" id="CHEBI:59789"/>
        <dbReference type="ChEBI" id="CHEBI:65315"/>
        <dbReference type="ChEBI" id="CHEBI:74502"/>
        <dbReference type="EC" id="2.1.1.193"/>
    </reaction>
</comment>
<dbReference type="InterPro" id="IPR029028">
    <property type="entry name" value="Alpha/beta_knot_MTases"/>
</dbReference>
<evidence type="ECO:0000259" key="11">
    <source>
        <dbReference type="Pfam" id="PF04452"/>
    </source>
</evidence>
<dbReference type="SUPFAM" id="SSF75217">
    <property type="entry name" value="alpha/beta knot"/>
    <property type="match status" value="1"/>
</dbReference>
<name>A0ABV6YPZ2_UNCEI</name>
<comment type="similarity">
    <text evidence="2 10">Belongs to the RNA methyltransferase RsmE family.</text>
</comment>
<reference evidence="13 14" key="1">
    <citation type="submission" date="2024-09" db="EMBL/GenBank/DDBJ databases">
        <authorList>
            <person name="D'Angelo T."/>
        </authorList>
    </citation>
    <scope>NUCLEOTIDE SEQUENCE [LARGE SCALE GENOMIC DNA]</scope>
    <source>
        <strain evidence="13">SAG AM-311-F02</strain>
    </source>
</reference>
<dbReference type="SUPFAM" id="SSF88697">
    <property type="entry name" value="PUA domain-like"/>
    <property type="match status" value="1"/>
</dbReference>
<dbReference type="PANTHER" id="PTHR30027">
    <property type="entry name" value="RIBOSOMAL RNA SMALL SUBUNIT METHYLTRANSFERASE E"/>
    <property type="match status" value="1"/>
</dbReference>
<dbReference type="Pfam" id="PF20260">
    <property type="entry name" value="PUA_4"/>
    <property type="match status" value="1"/>
</dbReference>
<dbReference type="Gene3D" id="3.40.1280.10">
    <property type="match status" value="1"/>
</dbReference>
<feature type="domain" description="Ribosomal RNA small subunit methyltransferase E PUA-like" evidence="12">
    <location>
        <begin position="27"/>
        <end position="73"/>
    </location>
</feature>
<evidence type="ECO:0000313" key="14">
    <source>
        <dbReference type="Proteomes" id="UP001594288"/>
    </source>
</evidence>
<dbReference type="NCBIfam" id="TIGR00046">
    <property type="entry name" value="RsmE family RNA methyltransferase"/>
    <property type="match status" value="1"/>
</dbReference>
<evidence type="ECO:0000259" key="12">
    <source>
        <dbReference type="Pfam" id="PF20260"/>
    </source>
</evidence>
<evidence type="ECO:0000313" key="13">
    <source>
        <dbReference type="EMBL" id="MFC1800146.1"/>
    </source>
</evidence>
<dbReference type="PANTHER" id="PTHR30027:SF3">
    <property type="entry name" value="16S RRNA (URACIL(1498)-N(3))-METHYLTRANSFERASE"/>
    <property type="match status" value="1"/>
</dbReference>
<dbReference type="Pfam" id="PF04452">
    <property type="entry name" value="Methyltrans_RNA"/>
    <property type="match status" value="1"/>
</dbReference>